<dbReference type="OrthoDB" id="2942191at2"/>
<dbReference type="AlphaFoldDB" id="A0A544TPR8"/>
<keyword evidence="1" id="KW-0472">Membrane</keyword>
<dbReference type="EMBL" id="VDGI01000013">
    <property type="protein sequence ID" value="TQR19402.1"/>
    <property type="molecule type" value="Genomic_DNA"/>
</dbReference>
<name>A0A544TPR8_9BACI</name>
<comment type="caution">
    <text evidence="2">The sequence shown here is derived from an EMBL/GenBank/DDBJ whole genome shotgun (WGS) entry which is preliminary data.</text>
</comment>
<evidence type="ECO:0000256" key="1">
    <source>
        <dbReference type="SAM" id="Phobius"/>
    </source>
</evidence>
<accession>A0A544TPR8</accession>
<keyword evidence="1" id="KW-0812">Transmembrane</keyword>
<feature type="transmembrane region" description="Helical" evidence="1">
    <location>
        <begin position="12"/>
        <end position="34"/>
    </location>
</feature>
<sequence>MFLENEYGLVGSVIGIVSMIISIISTVGFYGYVYNKQFFSKSFWKIIFLITVIDLIVTTLYYGFEDAAEQGELIFATAFTFIIMYPLLLGLYRYGFQKKNDNLA</sequence>
<dbReference type="Proteomes" id="UP000316626">
    <property type="component" value="Unassembled WGS sequence"/>
</dbReference>
<evidence type="ECO:0000313" key="2">
    <source>
        <dbReference type="EMBL" id="TQR19402.1"/>
    </source>
</evidence>
<dbReference type="RefSeq" id="WP_142642880.1">
    <property type="nucleotide sequence ID" value="NZ_VDGI01000013.1"/>
</dbReference>
<protein>
    <submittedName>
        <fullName evidence="2">Uncharacterized protein</fullName>
    </submittedName>
</protein>
<proteinExistence type="predicted"/>
<keyword evidence="3" id="KW-1185">Reference proteome</keyword>
<evidence type="ECO:0000313" key="3">
    <source>
        <dbReference type="Proteomes" id="UP000316626"/>
    </source>
</evidence>
<keyword evidence="1" id="KW-1133">Transmembrane helix</keyword>
<gene>
    <name evidence="2" type="ORF">FG384_12175</name>
</gene>
<feature type="transmembrane region" description="Helical" evidence="1">
    <location>
        <begin position="70"/>
        <end position="92"/>
    </location>
</feature>
<reference evidence="2 3" key="1">
    <citation type="submission" date="2019-06" db="EMBL/GenBank/DDBJ databases">
        <title>Psychrobacillus vulpis sp. nov., a new species isolated from feces of a red fox that inhabits in The Tablas de Daimiel Natural Park, Albacete, Spain.</title>
        <authorList>
            <person name="Rodriguez M."/>
            <person name="Reina J.C."/>
            <person name="Bejar V."/>
            <person name="Llamas I."/>
        </authorList>
    </citation>
    <scope>NUCLEOTIDE SEQUENCE [LARGE SCALE GENOMIC DNA]</scope>
    <source>
        <strain evidence="2 3">Z8</strain>
    </source>
</reference>
<feature type="transmembrane region" description="Helical" evidence="1">
    <location>
        <begin position="46"/>
        <end position="64"/>
    </location>
</feature>
<organism evidence="2 3">
    <name type="scientific">Psychrobacillus vulpis</name>
    <dbReference type="NCBI Taxonomy" id="2325572"/>
    <lineage>
        <taxon>Bacteria</taxon>
        <taxon>Bacillati</taxon>
        <taxon>Bacillota</taxon>
        <taxon>Bacilli</taxon>
        <taxon>Bacillales</taxon>
        <taxon>Bacillaceae</taxon>
        <taxon>Psychrobacillus</taxon>
    </lineage>
</organism>